<evidence type="ECO:0000256" key="3">
    <source>
        <dbReference type="ARBA" id="ARBA00022896"/>
    </source>
</evidence>
<reference evidence="9" key="1">
    <citation type="journal article" date="2013" name="Nature">
        <title>Pan genome of the phytoplankton Emiliania underpins its global distribution.</title>
        <authorList>
            <person name="Read B.A."/>
            <person name="Kegel J."/>
            <person name="Klute M.J."/>
            <person name="Kuo A."/>
            <person name="Lefebvre S.C."/>
            <person name="Maumus F."/>
            <person name="Mayer C."/>
            <person name="Miller J."/>
            <person name="Monier A."/>
            <person name="Salamov A."/>
            <person name="Young J."/>
            <person name="Aguilar M."/>
            <person name="Claverie J.M."/>
            <person name="Frickenhaus S."/>
            <person name="Gonzalez K."/>
            <person name="Herman E.K."/>
            <person name="Lin Y.C."/>
            <person name="Napier J."/>
            <person name="Ogata H."/>
            <person name="Sarno A.F."/>
            <person name="Shmutz J."/>
            <person name="Schroeder D."/>
            <person name="de Vargas C."/>
            <person name="Verret F."/>
            <person name="von Dassow P."/>
            <person name="Valentin K."/>
            <person name="Van de Peer Y."/>
            <person name="Wheeler G."/>
            <person name="Dacks J.B."/>
            <person name="Delwiche C.F."/>
            <person name="Dyhrman S.T."/>
            <person name="Glockner G."/>
            <person name="John U."/>
            <person name="Richards T."/>
            <person name="Worden A.Z."/>
            <person name="Zhang X."/>
            <person name="Grigoriev I.V."/>
            <person name="Allen A.E."/>
            <person name="Bidle K."/>
            <person name="Borodovsky M."/>
            <person name="Bowler C."/>
            <person name="Brownlee C."/>
            <person name="Cock J.M."/>
            <person name="Elias M."/>
            <person name="Gladyshev V.N."/>
            <person name="Groth M."/>
            <person name="Guda C."/>
            <person name="Hadaegh A."/>
            <person name="Iglesias-Rodriguez M.D."/>
            <person name="Jenkins J."/>
            <person name="Jones B.M."/>
            <person name="Lawson T."/>
            <person name="Leese F."/>
            <person name="Lindquist E."/>
            <person name="Lobanov A."/>
            <person name="Lomsadze A."/>
            <person name="Malik S.B."/>
            <person name="Marsh M.E."/>
            <person name="Mackinder L."/>
            <person name="Mock T."/>
            <person name="Mueller-Roeber B."/>
            <person name="Pagarete A."/>
            <person name="Parker M."/>
            <person name="Probert I."/>
            <person name="Quesneville H."/>
            <person name="Raines C."/>
            <person name="Rensing S.A."/>
            <person name="Riano-Pachon D.M."/>
            <person name="Richier S."/>
            <person name="Rokitta S."/>
            <person name="Shiraiwa Y."/>
            <person name="Soanes D.M."/>
            <person name="van der Giezen M."/>
            <person name="Wahlund T.M."/>
            <person name="Williams B."/>
            <person name="Wilson W."/>
            <person name="Wolfe G."/>
            <person name="Wurch L.L."/>
        </authorList>
    </citation>
    <scope>NUCLEOTIDE SEQUENCE</scope>
</reference>
<dbReference type="InterPro" id="IPR044862">
    <property type="entry name" value="Pro_4_hyd_alph_FE2OG_OXY"/>
</dbReference>
<dbReference type="STRING" id="2903.R1FCQ8"/>
<dbReference type="PROSITE" id="PS51471">
    <property type="entry name" value="FE2OG_OXY"/>
    <property type="match status" value="1"/>
</dbReference>
<dbReference type="GO" id="GO:0071456">
    <property type="term" value="P:cellular response to hypoxia"/>
    <property type="evidence" value="ECO:0007669"/>
    <property type="project" value="TreeGrafter"/>
</dbReference>
<comment type="cofactor">
    <cofactor evidence="1">
        <name>L-ascorbate</name>
        <dbReference type="ChEBI" id="CHEBI:38290"/>
    </cofactor>
</comment>
<sequence>MDLSDLAQLSAAGHPLPGVAMAPPGDPSLHVPVPVPLPFPLGEEEASPRRSAAAHLRLVDALQQHHLADDLEPPSEFGERGWVAVRLGIGADVWRQVCDEGRRAYPHMRPGELVGGNGARANSGESPSGAARGDRFIFSHELDARTQSLFACFPGGGARYGPHFDGGGTDGRRMTAIAYANCGWRPEHGGALELLEEEAEGGECWRAIPPAADTLLLFRSDRMLHKVAPSHSTRFALTTFFYAHVL</sequence>
<dbReference type="InterPro" id="IPR005123">
    <property type="entry name" value="Oxoglu/Fe-dep_dioxygenase_dom"/>
</dbReference>
<dbReference type="Pfam" id="PF13640">
    <property type="entry name" value="2OG-FeII_Oxy_3"/>
    <property type="match status" value="1"/>
</dbReference>
<dbReference type="AlphaFoldDB" id="A0A0D3KM30"/>
<dbReference type="EnsemblProtists" id="EOD36815">
    <property type="protein sequence ID" value="EOD36815"/>
    <property type="gene ID" value="EMIHUDRAFT_201054"/>
</dbReference>
<evidence type="ECO:0000256" key="5">
    <source>
        <dbReference type="ARBA" id="ARBA00023002"/>
    </source>
</evidence>
<dbReference type="PANTHER" id="PTHR12907">
    <property type="entry name" value="EGL NINE HOMOLOG-RELATED"/>
    <property type="match status" value="1"/>
</dbReference>
<keyword evidence="9" id="KW-1185">Reference proteome</keyword>
<evidence type="ECO:0000256" key="6">
    <source>
        <dbReference type="ARBA" id="ARBA00023004"/>
    </source>
</evidence>
<dbReference type="Proteomes" id="UP000013827">
    <property type="component" value="Unassembled WGS sequence"/>
</dbReference>
<evidence type="ECO:0000256" key="2">
    <source>
        <dbReference type="ARBA" id="ARBA00022723"/>
    </source>
</evidence>
<organism evidence="8 9">
    <name type="scientific">Emiliania huxleyi (strain CCMP1516)</name>
    <dbReference type="NCBI Taxonomy" id="280463"/>
    <lineage>
        <taxon>Eukaryota</taxon>
        <taxon>Haptista</taxon>
        <taxon>Haptophyta</taxon>
        <taxon>Prymnesiophyceae</taxon>
        <taxon>Isochrysidales</taxon>
        <taxon>Noelaerhabdaceae</taxon>
        <taxon>Emiliania</taxon>
    </lineage>
</organism>
<evidence type="ECO:0000256" key="1">
    <source>
        <dbReference type="ARBA" id="ARBA00001961"/>
    </source>
</evidence>
<dbReference type="GeneID" id="17282085"/>
<dbReference type="PaxDb" id="2903-EOD36815"/>
<evidence type="ECO:0000313" key="9">
    <source>
        <dbReference type="Proteomes" id="UP000013827"/>
    </source>
</evidence>
<dbReference type="KEGG" id="ehx:EMIHUDRAFT_201054"/>
<dbReference type="PANTHER" id="PTHR12907:SF26">
    <property type="entry name" value="HIF PROLYL HYDROXYLASE, ISOFORM C"/>
    <property type="match status" value="1"/>
</dbReference>
<keyword evidence="4" id="KW-0223">Dioxygenase</keyword>
<reference evidence="8" key="2">
    <citation type="submission" date="2024-10" db="UniProtKB">
        <authorList>
            <consortium name="EnsemblProtists"/>
        </authorList>
    </citation>
    <scope>IDENTIFICATION</scope>
</reference>
<evidence type="ECO:0000313" key="8">
    <source>
        <dbReference type="EnsemblProtists" id="EOD36815"/>
    </source>
</evidence>
<protein>
    <recommendedName>
        <fullName evidence="7">Fe2OG dioxygenase domain-containing protein</fullName>
    </recommendedName>
</protein>
<evidence type="ECO:0000256" key="4">
    <source>
        <dbReference type="ARBA" id="ARBA00022964"/>
    </source>
</evidence>
<dbReference type="eggNOG" id="KOG3710">
    <property type="taxonomic scope" value="Eukaryota"/>
</dbReference>
<dbReference type="SMART" id="SM00702">
    <property type="entry name" value="P4Hc"/>
    <property type="match status" value="1"/>
</dbReference>
<dbReference type="InterPro" id="IPR006620">
    <property type="entry name" value="Pro_4_hyd_alph"/>
</dbReference>
<keyword evidence="3" id="KW-0847">Vitamin C</keyword>
<proteinExistence type="predicted"/>
<evidence type="ECO:0000259" key="7">
    <source>
        <dbReference type="PROSITE" id="PS51471"/>
    </source>
</evidence>
<keyword evidence="2" id="KW-0479">Metal-binding</keyword>
<dbReference type="Gene3D" id="2.60.120.620">
    <property type="entry name" value="q2cbj1_9rhob like domain"/>
    <property type="match status" value="1"/>
</dbReference>
<feature type="domain" description="Fe2OG dioxygenase" evidence="7">
    <location>
        <begin position="144"/>
        <end position="244"/>
    </location>
</feature>
<keyword evidence="5" id="KW-0560">Oxidoreductase</keyword>
<dbReference type="GO" id="GO:0008198">
    <property type="term" value="F:ferrous iron binding"/>
    <property type="evidence" value="ECO:0007669"/>
    <property type="project" value="TreeGrafter"/>
</dbReference>
<dbReference type="InterPro" id="IPR051559">
    <property type="entry name" value="HIF_prolyl_hydroxylases"/>
</dbReference>
<dbReference type="GO" id="GO:0031543">
    <property type="term" value="F:peptidyl-proline dioxygenase activity"/>
    <property type="evidence" value="ECO:0007669"/>
    <property type="project" value="TreeGrafter"/>
</dbReference>
<accession>A0A0D3KM30</accession>
<dbReference type="RefSeq" id="XP_005789244.1">
    <property type="nucleotide sequence ID" value="XM_005789187.1"/>
</dbReference>
<name>A0A0D3KM30_EMIH1</name>
<dbReference type="GO" id="GO:0031418">
    <property type="term" value="F:L-ascorbic acid binding"/>
    <property type="evidence" value="ECO:0007669"/>
    <property type="project" value="UniProtKB-KW"/>
</dbReference>
<keyword evidence="6" id="KW-0408">Iron</keyword>
<dbReference type="HOGENOM" id="CLU_1130827_0_0_1"/>